<organism evidence="7">
    <name type="scientific">Alexandrium catenella</name>
    <name type="common">Red tide dinoflagellate</name>
    <name type="synonym">Gonyaulax catenella</name>
    <dbReference type="NCBI Taxonomy" id="2925"/>
    <lineage>
        <taxon>Eukaryota</taxon>
        <taxon>Sar</taxon>
        <taxon>Alveolata</taxon>
        <taxon>Dinophyceae</taxon>
        <taxon>Gonyaulacales</taxon>
        <taxon>Pyrocystaceae</taxon>
        <taxon>Alexandrium</taxon>
    </lineage>
</organism>
<proteinExistence type="predicted"/>
<feature type="transmembrane region" description="Helical" evidence="6">
    <location>
        <begin position="252"/>
        <end position="272"/>
    </location>
</feature>
<keyword evidence="2 6" id="KW-0812">Transmembrane</keyword>
<evidence type="ECO:0000256" key="6">
    <source>
        <dbReference type="SAM" id="Phobius"/>
    </source>
</evidence>
<gene>
    <name evidence="7" type="ORF">ACAT0790_LOCUS33090</name>
</gene>
<keyword evidence="3 6" id="KW-1133">Transmembrane helix</keyword>
<dbReference type="AlphaFoldDB" id="A0A7S1R1Z5"/>
<feature type="region of interest" description="Disordered" evidence="5">
    <location>
        <begin position="416"/>
        <end position="472"/>
    </location>
</feature>
<feature type="compositionally biased region" description="Acidic residues" evidence="5">
    <location>
        <begin position="438"/>
        <end position="454"/>
    </location>
</feature>
<accession>A0A7S1R1Z5</accession>
<evidence type="ECO:0000256" key="4">
    <source>
        <dbReference type="ARBA" id="ARBA00023136"/>
    </source>
</evidence>
<feature type="compositionally biased region" description="Low complexity" evidence="5">
    <location>
        <begin position="425"/>
        <end position="434"/>
    </location>
</feature>
<evidence type="ECO:0000313" key="7">
    <source>
        <dbReference type="EMBL" id="CAD9153771.1"/>
    </source>
</evidence>
<feature type="transmembrane region" description="Helical" evidence="6">
    <location>
        <begin position="104"/>
        <end position="124"/>
    </location>
</feature>
<dbReference type="InterPro" id="IPR005178">
    <property type="entry name" value="Ostalpha/TMEM184C"/>
</dbReference>
<dbReference type="GO" id="GO:0016020">
    <property type="term" value="C:membrane"/>
    <property type="evidence" value="ECO:0007669"/>
    <property type="project" value="UniProtKB-SubCell"/>
</dbReference>
<keyword evidence="4 6" id="KW-0472">Membrane</keyword>
<feature type="transmembrane region" description="Helical" evidence="6">
    <location>
        <begin position="46"/>
        <end position="72"/>
    </location>
</feature>
<dbReference type="EMBL" id="HBGE01054921">
    <property type="protein sequence ID" value="CAD9153771.1"/>
    <property type="molecule type" value="Transcribed_RNA"/>
</dbReference>
<reference evidence="7" key="1">
    <citation type="submission" date="2021-01" db="EMBL/GenBank/DDBJ databases">
        <authorList>
            <person name="Corre E."/>
            <person name="Pelletier E."/>
            <person name="Niang G."/>
            <person name="Scheremetjew M."/>
            <person name="Finn R."/>
            <person name="Kale V."/>
            <person name="Holt S."/>
            <person name="Cochrane G."/>
            <person name="Meng A."/>
            <person name="Brown T."/>
            <person name="Cohen L."/>
        </authorList>
    </citation>
    <scope>NUCLEOTIDE SEQUENCE</scope>
    <source>
        <strain evidence="7">OF101</strain>
    </source>
</reference>
<comment type="subcellular location">
    <subcellularLocation>
        <location evidence="1">Membrane</location>
        <topology evidence="1">Multi-pass membrane protein</topology>
    </subcellularLocation>
</comment>
<dbReference type="Pfam" id="PF03619">
    <property type="entry name" value="Solute_trans_a"/>
    <property type="match status" value="1"/>
</dbReference>
<evidence type="ECO:0000256" key="2">
    <source>
        <dbReference type="ARBA" id="ARBA00022692"/>
    </source>
</evidence>
<sequence length="486" mass="54683">MAVDLQVQFQAFHLCIAFVCLAAIRTTSRAALSSGFRKWLHLHVPLWLSDLVLFITQWWVILSVTLLVELILTKSSILRILTVMDDATISVRSDMKWLATLSRWAVPACFVTYVLSFVSIALQVRAAYCDAESGRCSWHRDLKWVMQFPRDVALQVLFMPMVYHLMMCRCLLRRWAIYAGESEGHTLATHRNTMAADGDSSLAEMYDAYALWCFGNLGMLVADRELRRQTDLGGQSSVFNLLQGTLMFGVKAYIVTAVLGALYSIGLAFVVLNRDPSLCTAHVQATNGTQADANGGGDSGVCTFTQVIYGADFATSTIAIYNLFSFEHQMSGPLEKFSPSWKFWSMKIPVTLSFSELMLLKLTQPWTGLDEMEINIVDTMTKAYFMMLVSLLNVIAWRPSEEWYYWEELREDSETHLSCNHEETSSAAETTSESGQQDVDESELLGTCADEEDHEQTGAEKGEQKPRSWQVRTAVVPSAERFKSVN</sequence>
<feature type="compositionally biased region" description="Basic and acidic residues" evidence="5">
    <location>
        <begin position="455"/>
        <end position="466"/>
    </location>
</feature>
<evidence type="ECO:0000256" key="3">
    <source>
        <dbReference type="ARBA" id="ARBA00022989"/>
    </source>
</evidence>
<evidence type="ECO:0000256" key="5">
    <source>
        <dbReference type="SAM" id="MobiDB-lite"/>
    </source>
</evidence>
<protein>
    <submittedName>
        <fullName evidence="7">Uncharacterized protein</fullName>
    </submittedName>
</protein>
<evidence type="ECO:0000256" key="1">
    <source>
        <dbReference type="ARBA" id="ARBA00004141"/>
    </source>
</evidence>
<name>A0A7S1R1Z5_ALECA</name>